<dbReference type="Gene3D" id="3.40.140.20">
    <property type="match status" value="2"/>
</dbReference>
<dbReference type="PANTHER" id="PTHR11692:SF0">
    <property type="entry name" value="BIFUNCTIONAL PURINE BIOSYNTHESIS PROTEIN ATIC"/>
    <property type="match status" value="1"/>
</dbReference>
<dbReference type="CDD" id="cd01421">
    <property type="entry name" value="IMPCH"/>
    <property type="match status" value="1"/>
</dbReference>
<dbReference type="InterPro" id="IPR002695">
    <property type="entry name" value="PurH-like"/>
</dbReference>
<dbReference type="HAMAP" id="MF_00139">
    <property type="entry name" value="PurH"/>
    <property type="match status" value="1"/>
</dbReference>
<dbReference type="PANTHER" id="PTHR11692">
    <property type="entry name" value="BIFUNCTIONAL PURINE BIOSYNTHESIS PROTEIN PURH"/>
    <property type="match status" value="1"/>
</dbReference>
<comment type="similarity">
    <text evidence="3 8">Belongs to the PurH family.</text>
</comment>
<evidence type="ECO:0000256" key="9">
    <source>
        <dbReference type="SAM" id="MobiDB-lite"/>
    </source>
</evidence>
<dbReference type="SUPFAM" id="SSF52335">
    <property type="entry name" value="Methylglyoxal synthase-like"/>
    <property type="match status" value="1"/>
</dbReference>
<gene>
    <name evidence="8 11" type="primary">purH</name>
    <name evidence="11" type="ORF">SPIRO4BDMA_30043</name>
</gene>
<evidence type="ECO:0000313" key="11">
    <source>
        <dbReference type="EMBL" id="SLM17406.1"/>
    </source>
</evidence>
<dbReference type="FunFam" id="3.40.140.20:FF:000001">
    <property type="entry name" value="Bifunctional purine biosynthesis protein PurH"/>
    <property type="match status" value="1"/>
</dbReference>
<proteinExistence type="inferred from homology"/>
<comment type="pathway">
    <text evidence="1 8">Purine metabolism; IMP biosynthesis via de novo pathway; IMP from 5-formamido-1-(5-phospho-D-ribosyl)imidazole-4-carboxamide: step 1/1.</text>
</comment>
<evidence type="ECO:0000256" key="4">
    <source>
        <dbReference type="ARBA" id="ARBA00022679"/>
    </source>
</evidence>
<organism evidence="11">
    <name type="scientific">uncultured spirochete</name>
    <dbReference type="NCBI Taxonomy" id="156406"/>
    <lineage>
        <taxon>Bacteria</taxon>
        <taxon>Pseudomonadati</taxon>
        <taxon>Spirochaetota</taxon>
        <taxon>Spirochaetia</taxon>
        <taxon>Spirochaetales</taxon>
        <taxon>environmental samples</taxon>
    </lineage>
</organism>
<keyword evidence="7 8" id="KW-0511">Multifunctional enzyme</keyword>
<feature type="domain" description="MGS-like" evidence="10">
    <location>
        <begin position="1"/>
        <end position="187"/>
    </location>
</feature>
<evidence type="ECO:0000256" key="1">
    <source>
        <dbReference type="ARBA" id="ARBA00004844"/>
    </source>
</evidence>
<evidence type="ECO:0000256" key="3">
    <source>
        <dbReference type="ARBA" id="ARBA00007667"/>
    </source>
</evidence>
<dbReference type="PIRSF" id="PIRSF000414">
    <property type="entry name" value="AICARFT_IMPCHas"/>
    <property type="match status" value="1"/>
</dbReference>
<keyword evidence="5 8" id="KW-0658">Purine biosynthesis</keyword>
<dbReference type="GO" id="GO:0004643">
    <property type="term" value="F:phosphoribosylaminoimidazolecarboxamide formyltransferase activity"/>
    <property type="evidence" value="ECO:0007669"/>
    <property type="project" value="UniProtKB-UniRule"/>
</dbReference>
<feature type="region of interest" description="Disordered" evidence="9">
    <location>
        <begin position="261"/>
        <end position="281"/>
    </location>
</feature>
<evidence type="ECO:0000256" key="8">
    <source>
        <dbReference type="HAMAP-Rule" id="MF_00139"/>
    </source>
</evidence>
<name>A0A3P3XM94_9SPIR</name>
<evidence type="ECO:0000256" key="2">
    <source>
        <dbReference type="ARBA" id="ARBA00004954"/>
    </source>
</evidence>
<dbReference type="Pfam" id="PF02142">
    <property type="entry name" value="MGS"/>
    <property type="match status" value="1"/>
</dbReference>
<accession>A0A3P3XM94</accession>
<comment type="catalytic activity">
    <reaction evidence="8">
        <text>(6R)-10-formyltetrahydrofolate + 5-amino-1-(5-phospho-beta-D-ribosyl)imidazole-4-carboxamide = 5-formamido-1-(5-phospho-D-ribosyl)imidazole-4-carboxamide + (6S)-5,6,7,8-tetrahydrofolate</text>
        <dbReference type="Rhea" id="RHEA:22192"/>
        <dbReference type="ChEBI" id="CHEBI:57453"/>
        <dbReference type="ChEBI" id="CHEBI:58467"/>
        <dbReference type="ChEBI" id="CHEBI:58475"/>
        <dbReference type="ChEBI" id="CHEBI:195366"/>
        <dbReference type="EC" id="2.1.2.3"/>
    </reaction>
</comment>
<comment type="pathway">
    <text evidence="2 8">Purine metabolism; IMP biosynthesis via de novo pathway; 5-formamido-1-(5-phospho-D-ribosyl)imidazole-4-carboxamide from 5-amino-1-(5-phospho-D-ribosyl)imidazole-4-carboxamide (10-formyl THF route): step 1/1.</text>
</comment>
<dbReference type="InterPro" id="IPR036914">
    <property type="entry name" value="MGS-like_dom_sf"/>
</dbReference>
<dbReference type="EMBL" id="FWDO01000003">
    <property type="protein sequence ID" value="SLM17406.1"/>
    <property type="molecule type" value="Genomic_DNA"/>
</dbReference>
<dbReference type="EC" id="2.1.2.3" evidence="8"/>
<feature type="compositionally biased region" description="Low complexity" evidence="9">
    <location>
        <begin position="261"/>
        <end position="274"/>
    </location>
</feature>
<keyword evidence="6 8" id="KW-0378">Hydrolase</keyword>
<comment type="catalytic activity">
    <reaction evidence="8">
        <text>IMP + H2O = 5-formamido-1-(5-phospho-D-ribosyl)imidazole-4-carboxamide</text>
        <dbReference type="Rhea" id="RHEA:18445"/>
        <dbReference type="ChEBI" id="CHEBI:15377"/>
        <dbReference type="ChEBI" id="CHEBI:58053"/>
        <dbReference type="ChEBI" id="CHEBI:58467"/>
        <dbReference type="EC" id="3.5.4.10"/>
    </reaction>
</comment>
<dbReference type="GO" id="GO:0003937">
    <property type="term" value="F:IMP cyclohydrolase activity"/>
    <property type="evidence" value="ECO:0007669"/>
    <property type="project" value="UniProtKB-UniRule"/>
</dbReference>
<dbReference type="SMART" id="SM00851">
    <property type="entry name" value="MGS"/>
    <property type="match status" value="1"/>
</dbReference>
<dbReference type="Gene3D" id="3.40.50.1380">
    <property type="entry name" value="Methylglyoxal synthase-like domain"/>
    <property type="match status" value="1"/>
</dbReference>
<dbReference type="PROSITE" id="PS51855">
    <property type="entry name" value="MGS"/>
    <property type="match status" value="1"/>
</dbReference>
<dbReference type="GO" id="GO:0006189">
    <property type="term" value="P:'de novo' IMP biosynthetic process"/>
    <property type="evidence" value="ECO:0007669"/>
    <property type="project" value="UniProtKB-UniRule"/>
</dbReference>
<dbReference type="NCBIfam" id="NF002049">
    <property type="entry name" value="PRK00881.1"/>
    <property type="match status" value="1"/>
</dbReference>
<comment type="domain">
    <text evidence="8">The IMP cyclohydrolase activity resides in the N-terminal region.</text>
</comment>
<evidence type="ECO:0000256" key="6">
    <source>
        <dbReference type="ARBA" id="ARBA00022801"/>
    </source>
</evidence>
<protein>
    <recommendedName>
        <fullName evidence="8">Bifunctional purine biosynthesis protein PurH</fullName>
    </recommendedName>
    <domain>
        <recommendedName>
            <fullName evidence="8">Phosphoribosylaminoimidazolecarboxamide formyltransferase</fullName>
            <ecNumber evidence="8">2.1.2.3</ecNumber>
        </recommendedName>
        <alternativeName>
            <fullName evidence="8">AICAR transformylase</fullName>
        </alternativeName>
    </domain>
    <domain>
        <recommendedName>
            <fullName evidence="8">IMP cyclohydrolase</fullName>
            <ecNumber evidence="8">3.5.4.10</ecNumber>
        </recommendedName>
        <alternativeName>
            <fullName evidence="8">ATIC</fullName>
        </alternativeName>
        <alternativeName>
            <fullName evidence="8">IMP synthase</fullName>
        </alternativeName>
        <alternativeName>
            <fullName evidence="8">Inosinicase</fullName>
        </alternativeName>
    </domain>
</protein>
<dbReference type="UniPathway" id="UPA00074">
    <property type="reaction ID" value="UER00133"/>
</dbReference>
<dbReference type="SUPFAM" id="SSF53927">
    <property type="entry name" value="Cytidine deaminase-like"/>
    <property type="match status" value="1"/>
</dbReference>
<dbReference type="Pfam" id="PF01808">
    <property type="entry name" value="AICARFT_IMPCHas"/>
    <property type="match status" value="2"/>
</dbReference>
<dbReference type="EC" id="3.5.4.10" evidence="8"/>
<dbReference type="InterPro" id="IPR024051">
    <property type="entry name" value="AICAR_Tfase_dup_dom_sf"/>
</dbReference>
<sequence length="605" mass="62333">MPLALISVYDKTGLVPFAQRLARKGWRFLASGGTAAALRGAGIESVDVAAYTGSPELLGGRVKTLHPAFHAGILARPEAADMEELRAHGFEPIDLVVVNLYPFAETVRKMKERAGAAAAGAVTGNASVPDGAVFSGRGAAAVGGNLRAGPASLDAGSEAEIIEQIDIGGVALIRAAAKNYARVCVLCEPGDYERVAAEAEEGAVQPATRRALAAKAFARTAAYDAAIAAWFGQQDAAEAAVSDGEALRGASSFEAALDDVAGSPAPAGATPGAPQNSTSTGVSEGVSLFLAGPPGTKFSFGGRIERSLRYGENPHQKAFFVLPEAEGGPLGGRVLGGKELSYNNLLDLDAAWRAVLSFEKPAAVIVKHLSPCGAAEAETLRAAYDAALACDPVSAFGSIVALNRPLDVDTAIALKELFLECVAAPAIGTEVRDILKAKKNLRLVEADLAVFGRQAREFRTAAGGLLVQEPDCGDPPPAEWRAVSARQPSAAEMEALRFAWKLVQHVKSNAIVLAVGCAAVGIGGGQTNRVDAVRQACERAGERAVGAVMASDAYFPFADGIEAAAKAGVTAVVQPGGSVRDAEVLAAADRLGLAVVYTGVRHFRH</sequence>
<evidence type="ECO:0000256" key="7">
    <source>
        <dbReference type="ARBA" id="ARBA00023268"/>
    </source>
</evidence>
<dbReference type="InterPro" id="IPR016193">
    <property type="entry name" value="Cytidine_deaminase-like"/>
</dbReference>
<dbReference type="SMART" id="SM00798">
    <property type="entry name" value="AICARFT_IMPCHas"/>
    <property type="match status" value="1"/>
</dbReference>
<evidence type="ECO:0000256" key="5">
    <source>
        <dbReference type="ARBA" id="ARBA00022755"/>
    </source>
</evidence>
<dbReference type="AlphaFoldDB" id="A0A3P3XM94"/>
<keyword evidence="4 8" id="KW-0808">Transferase</keyword>
<evidence type="ECO:0000259" key="10">
    <source>
        <dbReference type="PROSITE" id="PS51855"/>
    </source>
</evidence>
<dbReference type="GO" id="GO:0005829">
    <property type="term" value="C:cytosol"/>
    <property type="evidence" value="ECO:0007669"/>
    <property type="project" value="TreeGrafter"/>
</dbReference>
<reference evidence="11" key="1">
    <citation type="submission" date="2017-02" db="EMBL/GenBank/DDBJ databases">
        <authorList>
            <person name="Regsiter A."/>
            <person name="William W."/>
        </authorList>
    </citation>
    <scope>NUCLEOTIDE SEQUENCE</scope>
    <source>
        <strain evidence="11">BdmA 4</strain>
    </source>
</reference>
<dbReference type="InterPro" id="IPR011607">
    <property type="entry name" value="MGS-like_dom"/>
</dbReference>